<dbReference type="SUPFAM" id="SSF88946">
    <property type="entry name" value="Sigma2 domain of RNA polymerase sigma factors"/>
    <property type="match status" value="1"/>
</dbReference>
<dbReference type="EMBL" id="BAAAFE010000002">
    <property type="protein sequence ID" value="GAA0861251.1"/>
    <property type="molecule type" value="Genomic_DNA"/>
</dbReference>
<dbReference type="Pfam" id="PF04542">
    <property type="entry name" value="Sigma70_r2"/>
    <property type="match status" value="1"/>
</dbReference>
<dbReference type="RefSeq" id="WP_215352462.1">
    <property type="nucleotide sequence ID" value="NZ_BAAAFE010000002.1"/>
</dbReference>
<dbReference type="Gene3D" id="1.10.1740.10">
    <property type="match status" value="1"/>
</dbReference>
<dbReference type="PANTHER" id="PTHR43133">
    <property type="entry name" value="RNA POLYMERASE ECF-TYPE SIGMA FACTO"/>
    <property type="match status" value="1"/>
</dbReference>
<organism evidence="8 9">
    <name type="scientific">Sphingopyxis soli</name>
    <dbReference type="NCBI Taxonomy" id="592051"/>
    <lineage>
        <taxon>Bacteria</taxon>
        <taxon>Pseudomonadati</taxon>
        <taxon>Pseudomonadota</taxon>
        <taxon>Alphaproteobacteria</taxon>
        <taxon>Sphingomonadales</taxon>
        <taxon>Sphingomonadaceae</taxon>
        <taxon>Sphingopyxis</taxon>
    </lineage>
</organism>
<dbReference type="InterPro" id="IPR014284">
    <property type="entry name" value="RNA_pol_sigma-70_dom"/>
</dbReference>
<evidence type="ECO:0000259" key="7">
    <source>
        <dbReference type="Pfam" id="PF08281"/>
    </source>
</evidence>
<name>A0ABP3X907_9SPHN</name>
<dbReference type="InterPro" id="IPR013249">
    <property type="entry name" value="RNA_pol_sigma70_r4_t2"/>
</dbReference>
<dbReference type="InterPro" id="IPR013325">
    <property type="entry name" value="RNA_pol_sigma_r2"/>
</dbReference>
<dbReference type="InterPro" id="IPR007627">
    <property type="entry name" value="RNA_pol_sigma70_r2"/>
</dbReference>
<feature type="domain" description="RNA polymerase sigma-70 region 2" evidence="6">
    <location>
        <begin position="28"/>
        <end position="94"/>
    </location>
</feature>
<evidence type="ECO:0000256" key="1">
    <source>
        <dbReference type="ARBA" id="ARBA00010641"/>
    </source>
</evidence>
<keyword evidence="5" id="KW-0804">Transcription</keyword>
<dbReference type="InterPro" id="IPR013324">
    <property type="entry name" value="RNA_pol_sigma_r3/r4-like"/>
</dbReference>
<evidence type="ECO:0000313" key="9">
    <source>
        <dbReference type="Proteomes" id="UP001500738"/>
    </source>
</evidence>
<proteinExistence type="inferred from homology"/>
<dbReference type="SUPFAM" id="SSF88659">
    <property type="entry name" value="Sigma3 and sigma4 domains of RNA polymerase sigma factors"/>
    <property type="match status" value="1"/>
</dbReference>
<dbReference type="NCBIfam" id="TIGR02937">
    <property type="entry name" value="sigma70-ECF"/>
    <property type="match status" value="1"/>
</dbReference>
<dbReference type="Pfam" id="PF08281">
    <property type="entry name" value="Sigma70_r4_2"/>
    <property type="match status" value="1"/>
</dbReference>
<comment type="similarity">
    <text evidence="1">Belongs to the sigma-70 factor family. ECF subfamily.</text>
</comment>
<evidence type="ECO:0000313" key="8">
    <source>
        <dbReference type="EMBL" id="GAA0861251.1"/>
    </source>
</evidence>
<keyword evidence="2" id="KW-0805">Transcription regulation</keyword>
<reference evidence="9" key="1">
    <citation type="journal article" date="2019" name="Int. J. Syst. Evol. Microbiol.">
        <title>The Global Catalogue of Microorganisms (GCM) 10K type strain sequencing project: providing services to taxonomists for standard genome sequencing and annotation.</title>
        <authorList>
            <consortium name="The Broad Institute Genomics Platform"/>
            <consortium name="The Broad Institute Genome Sequencing Center for Infectious Disease"/>
            <person name="Wu L."/>
            <person name="Ma J."/>
        </authorList>
    </citation>
    <scope>NUCLEOTIDE SEQUENCE [LARGE SCALE GENOMIC DNA]</scope>
    <source>
        <strain evidence="9">JCM 15910</strain>
    </source>
</reference>
<evidence type="ECO:0000259" key="6">
    <source>
        <dbReference type="Pfam" id="PF04542"/>
    </source>
</evidence>
<evidence type="ECO:0000256" key="3">
    <source>
        <dbReference type="ARBA" id="ARBA00023082"/>
    </source>
</evidence>
<sequence length="194" mass="21774">MSLDLSQCSDRELAAFARAGQQQAYRELLRRYKTPVFRLIQSNIGDPDEAMDLTQETFVAGFGAIGRYDADRPFRLWIARIALNKCRDWARRRTVRSFFSRALPLESAHDVASDGPAPDAEAADRAELDRVRAAMARLPANLREVLVLRGVEDLTQAETAELLQKSEKTVEMRLYRARAKLKALLGEPGSRAPG</sequence>
<dbReference type="Gene3D" id="1.10.10.10">
    <property type="entry name" value="Winged helix-like DNA-binding domain superfamily/Winged helix DNA-binding domain"/>
    <property type="match status" value="1"/>
</dbReference>
<keyword evidence="4" id="KW-0238">DNA-binding</keyword>
<feature type="domain" description="RNA polymerase sigma factor 70 region 4 type 2" evidence="7">
    <location>
        <begin position="129"/>
        <end position="181"/>
    </location>
</feature>
<keyword evidence="9" id="KW-1185">Reference proteome</keyword>
<evidence type="ECO:0000256" key="5">
    <source>
        <dbReference type="ARBA" id="ARBA00023163"/>
    </source>
</evidence>
<accession>A0ABP3X907</accession>
<dbReference type="InterPro" id="IPR039425">
    <property type="entry name" value="RNA_pol_sigma-70-like"/>
</dbReference>
<dbReference type="CDD" id="cd06171">
    <property type="entry name" value="Sigma70_r4"/>
    <property type="match status" value="1"/>
</dbReference>
<gene>
    <name evidence="8" type="ORF">GCM10009115_03150</name>
</gene>
<evidence type="ECO:0000256" key="2">
    <source>
        <dbReference type="ARBA" id="ARBA00023015"/>
    </source>
</evidence>
<protein>
    <submittedName>
        <fullName evidence="8">Sigma-70 family RNA polymerase sigma factor</fullName>
    </submittedName>
</protein>
<evidence type="ECO:0000256" key="4">
    <source>
        <dbReference type="ARBA" id="ARBA00023125"/>
    </source>
</evidence>
<dbReference type="PANTHER" id="PTHR43133:SF8">
    <property type="entry name" value="RNA POLYMERASE SIGMA FACTOR HI_1459-RELATED"/>
    <property type="match status" value="1"/>
</dbReference>
<comment type="caution">
    <text evidence="8">The sequence shown here is derived from an EMBL/GenBank/DDBJ whole genome shotgun (WGS) entry which is preliminary data.</text>
</comment>
<dbReference type="Proteomes" id="UP001500738">
    <property type="component" value="Unassembled WGS sequence"/>
</dbReference>
<keyword evidence="3" id="KW-0731">Sigma factor</keyword>
<dbReference type="InterPro" id="IPR036388">
    <property type="entry name" value="WH-like_DNA-bd_sf"/>
</dbReference>